<dbReference type="EMBL" id="VSSQ01000054">
    <property type="protein sequence ID" value="MPL70707.1"/>
    <property type="molecule type" value="Genomic_DNA"/>
</dbReference>
<dbReference type="AlphaFoldDB" id="A0A644TWA7"/>
<accession>A0A644TWA7</accession>
<protein>
    <submittedName>
        <fullName evidence="1">Uncharacterized protein</fullName>
    </submittedName>
</protein>
<organism evidence="1">
    <name type="scientific">bioreactor metagenome</name>
    <dbReference type="NCBI Taxonomy" id="1076179"/>
    <lineage>
        <taxon>unclassified sequences</taxon>
        <taxon>metagenomes</taxon>
        <taxon>ecological metagenomes</taxon>
    </lineage>
</organism>
<comment type="caution">
    <text evidence="1">The sequence shown here is derived from an EMBL/GenBank/DDBJ whole genome shotgun (WGS) entry which is preliminary data.</text>
</comment>
<sequence length="443" mass="46997">MAGLRASFLNRHTPLSRGKRSAPLIGVLLLMILSPIGADDDSLAITYPEPRPWDPINSLPIAYTQGLRLAWRSQTPALADMRYAAAEWGYEPIAAGPEREFQARDGIGSRVFSRAPLVYGGYAGMLFGGAYAAIGAAFPDSGSSLPFLAAGAGAELVIDNDDQGNGSKTLAGFAALSGGIAGSHPFPWAVSAKVRAGDFLDGASVEILAEAATIAIAVEGRGGYSGWFRAGAASGFRMGAGTGYPIALSLRWTANYEGRTYRGGLADGLAFAAFGSTLWAPDSGDLEFAARISAAGAHRFGDKIGLASTLGFLYDSSRTADWSWVIRLPQASSTLKGDMGLWASLELPLLFARGRLFMSEIEGVEFFFKPYAEFLVLRDTGRAMFERKSLKGNTGLELAMNLDRDRRDVFRAGAGFDLSSWLGDGVPPSFGDLEIFALIGITL</sequence>
<proteinExistence type="predicted"/>
<gene>
    <name evidence="1" type="ORF">SDC9_16468</name>
</gene>
<evidence type="ECO:0000313" key="1">
    <source>
        <dbReference type="EMBL" id="MPL70707.1"/>
    </source>
</evidence>
<name>A0A644TWA7_9ZZZZ</name>
<reference evidence="1" key="1">
    <citation type="submission" date="2019-08" db="EMBL/GenBank/DDBJ databases">
        <authorList>
            <person name="Kucharzyk K."/>
            <person name="Murdoch R.W."/>
            <person name="Higgins S."/>
            <person name="Loffler F."/>
        </authorList>
    </citation>
    <scope>NUCLEOTIDE SEQUENCE</scope>
</reference>